<dbReference type="Gene3D" id="3.40.50.720">
    <property type="entry name" value="NAD(P)-binding Rossmann-like Domain"/>
    <property type="match status" value="1"/>
</dbReference>
<accession>A0ABV8EMK8</accession>
<evidence type="ECO:0000313" key="3">
    <source>
        <dbReference type="Proteomes" id="UP001595766"/>
    </source>
</evidence>
<dbReference type="RefSeq" id="WP_241296876.1">
    <property type="nucleotide sequence ID" value="NZ_JAKZGR010000016.1"/>
</dbReference>
<reference evidence="3" key="1">
    <citation type="journal article" date="2019" name="Int. J. Syst. Evol. Microbiol.">
        <title>The Global Catalogue of Microorganisms (GCM) 10K type strain sequencing project: providing services to taxonomists for standard genome sequencing and annotation.</title>
        <authorList>
            <consortium name="The Broad Institute Genomics Platform"/>
            <consortium name="The Broad Institute Genome Sequencing Center for Infectious Disease"/>
            <person name="Wu L."/>
            <person name="Ma J."/>
        </authorList>
    </citation>
    <scope>NUCLEOTIDE SEQUENCE [LARGE SCALE GENOMIC DNA]</scope>
    <source>
        <strain evidence="3">CECT 8551</strain>
    </source>
</reference>
<dbReference type="InterPro" id="IPR036291">
    <property type="entry name" value="NAD(P)-bd_dom_sf"/>
</dbReference>
<dbReference type="SUPFAM" id="SSF51735">
    <property type="entry name" value="NAD(P)-binding Rossmann-fold domains"/>
    <property type="match status" value="1"/>
</dbReference>
<dbReference type="Pfam" id="PF13460">
    <property type="entry name" value="NAD_binding_10"/>
    <property type="match status" value="1"/>
</dbReference>
<dbReference type="EMBL" id="JBHSAV010000025">
    <property type="protein sequence ID" value="MFC3976358.1"/>
    <property type="molecule type" value="Genomic_DNA"/>
</dbReference>
<gene>
    <name evidence="2" type="ORF">ACFOUP_08220</name>
</gene>
<evidence type="ECO:0000259" key="1">
    <source>
        <dbReference type="Pfam" id="PF13460"/>
    </source>
</evidence>
<dbReference type="InterPro" id="IPR016040">
    <property type="entry name" value="NAD(P)-bd_dom"/>
</dbReference>
<dbReference type="InterPro" id="IPR021295">
    <property type="entry name" value="DUF2867"/>
</dbReference>
<dbReference type="PANTHER" id="PTHR48079:SF6">
    <property type="entry name" value="NAD(P)-BINDING DOMAIN-CONTAINING PROTEIN-RELATED"/>
    <property type="match status" value="1"/>
</dbReference>
<keyword evidence="3" id="KW-1185">Reference proteome</keyword>
<protein>
    <submittedName>
        <fullName evidence="2">SDR family oxidoreductase</fullName>
    </submittedName>
</protein>
<dbReference type="Proteomes" id="UP001595766">
    <property type="component" value="Unassembled WGS sequence"/>
</dbReference>
<evidence type="ECO:0000313" key="2">
    <source>
        <dbReference type="EMBL" id="MFC3976358.1"/>
    </source>
</evidence>
<name>A0ABV8EMK8_9BACT</name>
<comment type="caution">
    <text evidence="2">The sequence shown here is derived from an EMBL/GenBank/DDBJ whole genome shotgun (WGS) entry which is preliminary data.</text>
</comment>
<organism evidence="2 3">
    <name type="scientific">Belliella kenyensis</name>
    <dbReference type="NCBI Taxonomy" id="1472724"/>
    <lineage>
        <taxon>Bacteria</taxon>
        <taxon>Pseudomonadati</taxon>
        <taxon>Bacteroidota</taxon>
        <taxon>Cytophagia</taxon>
        <taxon>Cytophagales</taxon>
        <taxon>Cyclobacteriaceae</taxon>
        <taxon>Belliella</taxon>
    </lineage>
</organism>
<proteinExistence type="predicted"/>
<feature type="domain" description="NAD(P)-binding" evidence="1">
    <location>
        <begin position="7"/>
        <end position="143"/>
    </location>
</feature>
<dbReference type="InterPro" id="IPR051783">
    <property type="entry name" value="NAD(P)-dependent_oxidoreduct"/>
</dbReference>
<dbReference type="Pfam" id="PF11066">
    <property type="entry name" value="DUF2867"/>
    <property type="match status" value="1"/>
</dbReference>
<sequence length="485" mass="55160">MKILLTGVTGYIAQRLLPELIENGHTVVCCVRDSNRFNLKKYDSPNISVIEVDFLKEDSLQFIPNDIELAYYLIHSMSTQSGNFGDLEETCAKNFKDRIERTNVRQVIYLSGISNSEELSKHLSSRKKVETLLSSEKYALTTLKAGIIVGSGSASFEIIRDLVEKLPIMVAPRWLKTKCQPIAIRNVIEFLIGVIDKNETFNKDYDIGGPDILTYKEMLLRFAKARGLKRRIGIVPVMSPTISSYWLYFITSTSYSLAKNLVNSMKVEVVCEPNDLASMLNINLLGYDRAIQLAFDKIEQNQVTSSWKDAQTSELFKSGFSKFVEVPTNGCFKDTRSLPLEDSLASLDKIWKIGGKTGWYYGTALWKLRGFIDQIFGGVGMRRGRRSDTEIFTGDALDFWRVMIADREERRLLLYAEMKLPGEAWLEFKIDKDNILTQTATFRPIGLYGRLYWYAVLPFHGFIFRGMINKLAATVPGHVENKAQN</sequence>
<dbReference type="PANTHER" id="PTHR48079">
    <property type="entry name" value="PROTEIN YEEZ"/>
    <property type="match status" value="1"/>
</dbReference>